<dbReference type="EMBL" id="JAGGJV010000012">
    <property type="protein sequence ID" value="MBP1861955.1"/>
    <property type="molecule type" value="Genomic_DNA"/>
</dbReference>
<sequence length="79" mass="8768">MMAPRFVGVGRYRESKRGIGLNMFYGLWEVSGPNQLYAGGSETPENLEYSNVLSVPKGSVKALQRGDRRCGLRSKTVDE</sequence>
<gene>
    <name evidence="1" type="ORF">J2Z75_005484</name>
</gene>
<accession>A0ABS4EVH8</accession>
<evidence type="ECO:0000313" key="1">
    <source>
        <dbReference type="EMBL" id="MBP1861955.1"/>
    </source>
</evidence>
<name>A0ABS4EVH8_9HYPH</name>
<keyword evidence="2" id="KW-1185">Reference proteome</keyword>
<dbReference type="RefSeq" id="WP_209856798.1">
    <property type="nucleotide sequence ID" value="NZ_JAGGJV010000012.1"/>
</dbReference>
<comment type="caution">
    <text evidence="1">The sequence shown here is derived from an EMBL/GenBank/DDBJ whole genome shotgun (WGS) entry which is preliminary data.</text>
</comment>
<proteinExistence type="predicted"/>
<dbReference type="Proteomes" id="UP000823786">
    <property type="component" value="Unassembled WGS sequence"/>
</dbReference>
<evidence type="ECO:0000313" key="2">
    <source>
        <dbReference type="Proteomes" id="UP000823786"/>
    </source>
</evidence>
<organism evidence="1 2">
    <name type="scientific">Rhizobium herbae</name>
    <dbReference type="NCBI Taxonomy" id="508661"/>
    <lineage>
        <taxon>Bacteria</taxon>
        <taxon>Pseudomonadati</taxon>
        <taxon>Pseudomonadota</taxon>
        <taxon>Alphaproteobacteria</taxon>
        <taxon>Hyphomicrobiales</taxon>
        <taxon>Rhizobiaceae</taxon>
        <taxon>Rhizobium/Agrobacterium group</taxon>
        <taxon>Rhizobium</taxon>
    </lineage>
</organism>
<reference evidence="1 2" key="1">
    <citation type="submission" date="2021-03" db="EMBL/GenBank/DDBJ databases">
        <title>Genomic Encyclopedia of Type Strains, Phase IV (KMG-IV): sequencing the most valuable type-strain genomes for metagenomic binning, comparative biology and taxonomic classification.</title>
        <authorList>
            <person name="Goeker M."/>
        </authorList>
    </citation>
    <scope>NUCLEOTIDE SEQUENCE [LARGE SCALE GENOMIC DNA]</scope>
    <source>
        <strain evidence="1 2">DSM 26427</strain>
    </source>
</reference>
<protein>
    <submittedName>
        <fullName evidence="1">Uncharacterized protein</fullName>
    </submittedName>
</protein>